<proteinExistence type="predicted"/>
<dbReference type="InterPro" id="IPR050709">
    <property type="entry name" value="Biotin_Carboxyl_Carrier/Decarb"/>
</dbReference>
<dbReference type="Pfam" id="PF00364">
    <property type="entry name" value="Biotin_lipoyl"/>
    <property type="match status" value="1"/>
</dbReference>
<dbReference type="PANTHER" id="PTHR45266">
    <property type="entry name" value="OXALOACETATE DECARBOXYLASE ALPHA CHAIN"/>
    <property type="match status" value="1"/>
</dbReference>
<evidence type="ECO:0000259" key="10">
    <source>
        <dbReference type="Pfam" id="PF00364"/>
    </source>
</evidence>
<dbReference type="Gene3D" id="2.40.50.100">
    <property type="match status" value="1"/>
</dbReference>
<keyword evidence="6 9" id="KW-0443">Lipid metabolism</keyword>
<feature type="domain" description="Lipoyl-binding" evidence="10">
    <location>
        <begin position="78"/>
        <end position="150"/>
    </location>
</feature>
<keyword evidence="4 9" id="KW-0444">Lipid biosynthesis</keyword>
<dbReference type="KEGG" id="cmet:K6K41_26265"/>
<keyword evidence="8 9" id="KW-0092">Biotin</keyword>
<dbReference type="GO" id="GO:0003989">
    <property type="term" value="F:acetyl-CoA carboxylase activity"/>
    <property type="evidence" value="ECO:0007669"/>
    <property type="project" value="InterPro"/>
</dbReference>
<name>A0A9E6RB14_9HYPH</name>
<dbReference type="Proteomes" id="UP000825701">
    <property type="component" value="Chromosome"/>
</dbReference>
<evidence type="ECO:0000256" key="4">
    <source>
        <dbReference type="ARBA" id="ARBA00022516"/>
    </source>
</evidence>
<protein>
    <recommendedName>
        <fullName evidence="3 9">Biotin carboxyl carrier protein of acetyl-CoA carboxylase</fullName>
    </recommendedName>
</protein>
<dbReference type="GO" id="GO:0009317">
    <property type="term" value="C:acetyl-CoA carboxylase complex"/>
    <property type="evidence" value="ECO:0007669"/>
    <property type="project" value="InterPro"/>
</dbReference>
<evidence type="ECO:0000256" key="2">
    <source>
        <dbReference type="ARBA" id="ARBA00005194"/>
    </source>
</evidence>
<keyword evidence="7 9" id="KW-0275">Fatty acid biosynthesis</keyword>
<dbReference type="FunFam" id="2.40.50.100:FF:000003">
    <property type="entry name" value="Acetyl-CoA carboxylase biotin carboxyl carrier protein"/>
    <property type="match status" value="1"/>
</dbReference>
<evidence type="ECO:0000256" key="3">
    <source>
        <dbReference type="ARBA" id="ARBA00017562"/>
    </source>
</evidence>
<dbReference type="NCBIfam" id="TIGR00531">
    <property type="entry name" value="BCCP"/>
    <property type="match status" value="1"/>
</dbReference>
<keyword evidence="12" id="KW-1185">Reference proteome</keyword>
<dbReference type="InterPro" id="IPR001882">
    <property type="entry name" value="Biotin_BS"/>
</dbReference>
<evidence type="ECO:0000256" key="7">
    <source>
        <dbReference type="ARBA" id="ARBA00023160"/>
    </source>
</evidence>
<dbReference type="PROSITE" id="PS00188">
    <property type="entry name" value="BIOTIN"/>
    <property type="match status" value="1"/>
</dbReference>
<dbReference type="GO" id="GO:0006633">
    <property type="term" value="P:fatty acid biosynthetic process"/>
    <property type="evidence" value="ECO:0007669"/>
    <property type="project" value="UniProtKB-KW"/>
</dbReference>
<gene>
    <name evidence="11" type="primary">accB</name>
    <name evidence="11" type="ORF">K6K41_26265</name>
</gene>
<reference evidence="11" key="1">
    <citation type="submission" date="2021-08" db="EMBL/GenBank/DDBJ databases">
        <authorList>
            <person name="Zhang H."/>
            <person name="Xu M."/>
            <person name="Yu Z."/>
            <person name="Yang L."/>
            <person name="Cai Y."/>
        </authorList>
    </citation>
    <scope>NUCLEOTIDE SEQUENCE</scope>
    <source>
        <strain evidence="11">CHL1</strain>
    </source>
</reference>
<evidence type="ECO:0000256" key="5">
    <source>
        <dbReference type="ARBA" id="ARBA00022832"/>
    </source>
</evidence>
<organism evidence="11 12">
    <name type="scientific">Chenggangzhangella methanolivorans</name>
    <dbReference type="NCBI Taxonomy" id="1437009"/>
    <lineage>
        <taxon>Bacteria</taxon>
        <taxon>Pseudomonadati</taxon>
        <taxon>Pseudomonadota</taxon>
        <taxon>Alphaproteobacteria</taxon>
        <taxon>Hyphomicrobiales</taxon>
        <taxon>Methylopilaceae</taxon>
        <taxon>Chenggangzhangella</taxon>
    </lineage>
</organism>
<keyword evidence="5 9" id="KW-0276">Fatty acid metabolism</keyword>
<dbReference type="InterPro" id="IPR000089">
    <property type="entry name" value="Biotin_lipoyl"/>
</dbReference>
<evidence type="ECO:0000256" key="6">
    <source>
        <dbReference type="ARBA" id="ARBA00023098"/>
    </source>
</evidence>
<comment type="pathway">
    <text evidence="2 9">Lipid metabolism; fatty acid biosynthesis.</text>
</comment>
<evidence type="ECO:0000313" key="11">
    <source>
        <dbReference type="EMBL" id="QZO00039.1"/>
    </source>
</evidence>
<dbReference type="EMBL" id="CP081869">
    <property type="protein sequence ID" value="QZO00039.1"/>
    <property type="molecule type" value="Genomic_DNA"/>
</dbReference>
<dbReference type="InterPro" id="IPR001249">
    <property type="entry name" value="AcCoA_biotinCC"/>
</dbReference>
<dbReference type="SUPFAM" id="SSF51230">
    <property type="entry name" value="Single hybrid motif"/>
    <property type="match status" value="1"/>
</dbReference>
<dbReference type="AlphaFoldDB" id="A0A9E6RB14"/>
<comment type="function">
    <text evidence="1 9">This protein is a component of the acetyl coenzyme A carboxylase complex; first, biotin carboxylase catalyzes the carboxylation of the carrier protein and then the transcarboxylase transfers the carboxyl group to form malonyl-CoA.</text>
</comment>
<evidence type="ECO:0000313" key="12">
    <source>
        <dbReference type="Proteomes" id="UP000825701"/>
    </source>
</evidence>
<evidence type="ECO:0000256" key="1">
    <source>
        <dbReference type="ARBA" id="ARBA00003761"/>
    </source>
</evidence>
<evidence type="ECO:0000256" key="8">
    <source>
        <dbReference type="ARBA" id="ARBA00023267"/>
    </source>
</evidence>
<keyword evidence="11" id="KW-0436">Ligase</keyword>
<dbReference type="RefSeq" id="WP_261403184.1">
    <property type="nucleotide sequence ID" value="NZ_CP081869.1"/>
</dbReference>
<evidence type="ECO:0000256" key="9">
    <source>
        <dbReference type="RuleBase" id="RU364072"/>
    </source>
</evidence>
<dbReference type="InterPro" id="IPR011053">
    <property type="entry name" value="Single_hybrid_motif"/>
</dbReference>
<dbReference type="PANTHER" id="PTHR45266:SF3">
    <property type="entry name" value="OXALOACETATE DECARBOXYLASE ALPHA CHAIN"/>
    <property type="match status" value="1"/>
</dbReference>
<sequence>MSKAPVRHNDDQAFVRELAELLEEKGLSEIEIERGDFRVRVARQLTAGPAVAPVYAAPAAASAAPAAAADDPAKHPGVVTSPMVGTAYLAPEPGAKAFVEVGASVRQGQTLLIVEAMKTMNAIPAPRAGTVREILVADGQPVEFGEPLIIVD</sequence>
<dbReference type="CDD" id="cd06850">
    <property type="entry name" value="biotinyl_domain"/>
    <property type="match status" value="1"/>
</dbReference>
<accession>A0A9E6RB14</accession>
<dbReference type="PRINTS" id="PR01071">
    <property type="entry name" value="ACOABIOTINCC"/>
</dbReference>